<sequence>MDQQNQQLKLSQLQNTQLSHFTQINHVDKENDLIPQRLLSQHYVSPKRQNQIYFKDGMAYRSPKQNSPQKAFNLSPKFTQINTLVQNDQTQSTQILLTLLEKSQRLAEESEQKLALKEKEFQSTINQLKQCHKEEVIKLKTEIKIVQSLKNIEAKDSFDSMRTQFTDQESRNKVIDKIRALLVNEMEQITSEAKQKENSYSEEIVTLKLKIKDLQNQIDAKEVIFFERELQHQQDIQIRDEIINQQNNEQKQLRDQYNSELEKLQIKNHLSLKENQQANQEIIISKESEDLKTSAFEELLHDFKQLQSVLTQHDETTADQLNNLLNQKIQSENFYIEKIKLLENNYKQLHRLQVGSYDAKEKVIKEIESKCSIIEYSRDIELEGFKNHQLNITHSLISQSSELYNSIKKSFDLDKKQISFIAELVSEVQKKIQNQQNINYNSTERIIQQLQQENHILRYQVDNLQIDIKNGQNDENQSLIRLKFALQNLLNDLRQKILTYVLYEKEQNNLQEQFEKRIQDLDQIHSKKEIEDSELIQQLTDELQKVKFMQRKEEQLNTELKLNMDKYREAMDLKDLEIQKLKQLIQEMEKKVQLNEGISKEECSSIISKVTQTHSKLLDKHYLKKIDDMTTDLKEKSEKLDELLVRYCRIVNRYKNHDQEQLLTWQSRQKAYTDQIQLLRQQLESTQDKETHEKRYQEMVEVVQDSIVIEQELLSKYQDENEKEYKRQIKVLDQEVDNLHQQKQQLVKIISDYEQHYTEVSKERVSQNEKLKALNDSYQSYLDQRSSGSLQDLMLKYENLVKRLSESQVKHLQNIYDQIVEQRIQTENDQQNLKETLAQQYLVVVQYMNDQIEQLKSQDLVSQKRLSEDEQQIKFYEKQLSQMRIEYYQMRELYEKQNLRCQESNSYKNTRINDNFTNELNEQLEKLKNCKKVPEINQCVRDIHKLVQNLLSDVEIDQRFGKYVQNERFTRLQNEIDQIKRQKEQVILQASEDSKDFNLFIKEYKKVDEQRLRDVEHENEVLINILSGNMRDKYKELKDRLKQYMISKHQDNSLLLAAATGIQTLNHNKSSQSIGKQFGSQLIVLSPNKSSQKSLINNTTTQIDSTMNLSCVAIPNQKVNKQSLRKEKSQVRKNNNLSLKI</sequence>
<feature type="coiled-coil region" evidence="1">
    <location>
        <begin position="99"/>
        <end position="127"/>
    </location>
</feature>
<evidence type="ECO:0000313" key="4">
    <source>
        <dbReference type="Proteomes" id="UP000039865"/>
    </source>
</evidence>
<reference evidence="3 4" key="1">
    <citation type="submission" date="2014-06" db="EMBL/GenBank/DDBJ databases">
        <authorList>
            <person name="Swart Estienne"/>
        </authorList>
    </citation>
    <scope>NUCLEOTIDE SEQUENCE [LARGE SCALE GENOMIC DNA]</scope>
    <source>
        <strain evidence="3 4">130c</strain>
    </source>
</reference>
<dbReference type="OMA" id="IMELRIE"/>
<dbReference type="InParanoid" id="A0A078AZ85"/>
<feature type="coiled-coil region" evidence="1">
    <location>
        <begin position="722"/>
        <end position="756"/>
    </location>
</feature>
<organism evidence="3 4">
    <name type="scientific">Stylonychia lemnae</name>
    <name type="common">Ciliate</name>
    <dbReference type="NCBI Taxonomy" id="5949"/>
    <lineage>
        <taxon>Eukaryota</taxon>
        <taxon>Sar</taxon>
        <taxon>Alveolata</taxon>
        <taxon>Ciliophora</taxon>
        <taxon>Intramacronucleata</taxon>
        <taxon>Spirotrichea</taxon>
        <taxon>Stichotrichia</taxon>
        <taxon>Sporadotrichida</taxon>
        <taxon>Oxytrichidae</taxon>
        <taxon>Stylonychinae</taxon>
        <taxon>Stylonychia</taxon>
    </lineage>
</organism>
<proteinExistence type="predicted"/>
<evidence type="ECO:0000256" key="2">
    <source>
        <dbReference type="SAM" id="MobiDB-lite"/>
    </source>
</evidence>
<dbReference type="EMBL" id="CCKQ01015911">
    <property type="protein sequence ID" value="CDW87760.1"/>
    <property type="molecule type" value="Genomic_DNA"/>
</dbReference>
<accession>A0A078AZ85</accession>
<evidence type="ECO:0000313" key="3">
    <source>
        <dbReference type="EMBL" id="CDW87760.1"/>
    </source>
</evidence>
<feature type="coiled-coil region" evidence="1">
    <location>
        <begin position="539"/>
        <end position="601"/>
    </location>
</feature>
<protein>
    <submittedName>
        <fullName evidence="3">Uncharacterized protein</fullName>
    </submittedName>
</protein>
<feature type="coiled-coil region" evidence="1">
    <location>
        <begin position="626"/>
        <end position="689"/>
    </location>
</feature>
<keyword evidence="1" id="KW-0175">Coiled coil</keyword>
<gene>
    <name evidence="3" type="primary">Contig1122.g1217</name>
    <name evidence="3" type="ORF">STYLEM_16872</name>
</gene>
<evidence type="ECO:0000256" key="1">
    <source>
        <dbReference type="SAM" id="Coils"/>
    </source>
</evidence>
<name>A0A078AZ85_STYLE</name>
<keyword evidence="4" id="KW-1185">Reference proteome</keyword>
<feature type="coiled-coil region" evidence="1">
    <location>
        <begin position="433"/>
        <end position="467"/>
    </location>
</feature>
<feature type="region of interest" description="Disordered" evidence="2">
    <location>
        <begin position="1120"/>
        <end position="1141"/>
    </location>
</feature>
<dbReference type="Proteomes" id="UP000039865">
    <property type="component" value="Unassembled WGS sequence"/>
</dbReference>
<feature type="compositionally biased region" description="Polar residues" evidence="2">
    <location>
        <begin position="1132"/>
        <end position="1141"/>
    </location>
</feature>
<feature type="coiled-coil region" evidence="1">
    <location>
        <begin position="179"/>
        <end position="281"/>
    </location>
</feature>
<dbReference type="AlphaFoldDB" id="A0A078AZ85"/>